<dbReference type="InterPro" id="IPR018060">
    <property type="entry name" value="HTH_AraC"/>
</dbReference>
<evidence type="ECO:0000313" key="9">
    <source>
        <dbReference type="EMBL" id="MCC2120122.1"/>
    </source>
</evidence>
<dbReference type="Pfam" id="PF00072">
    <property type="entry name" value="Response_reg"/>
    <property type="match status" value="1"/>
</dbReference>
<dbReference type="InterPro" id="IPR009057">
    <property type="entry name" value="Homeodomain-like_sf"/>
</dbReference>
<dbReference type="Proteomes" id="UP001197795">
    <property type="component" value="Unassembled WGS sequence"/>
</dbReference>
<dbReference type="SMART" id="SM00448">
    <property type="entry name" value="REC"/>
    <property type="match status" value="1"/>
</dbReference>
<evidence type="ECO:0000256" key="3">
    <source>
        <dbReference type="ARBA" id="ARBA00023125"/>
    </source>
</evidence>
<dbReference type="Pfam" id="PF12833">
    <property type="entry name" value="HTH_18"/>
    <property type="match status" value="1"/>
</dbReference>
<protein>
    <recommendedName>
        <fullName evidence="1">Stage 0 sporulation protein A homolog</fullName>
    </recommendedName>
</protein>
<keyword evidence="3" id="KW-0238">DNA-binding</keyword>
<comment type="caution">
    <text evidence="9">The sequence shown here is derived from an EMBL/GenBank/DDBJ whole genome shotgun (WGS) entry which is preliminary data.</text>
</comment>
<evidence type="ECO:0000256" key="5">
    <source>
        <dbReference type="ARBA" id="ARBA00024867"/>
    </source>
</evidence>
<gene>
    <name evidence="9" type="ORF">LKD75_11100</name>
</gene>
<feature type="domain" description="Response regulatory" evidence="8">
    <location>
        <begin position="3"/>
        <end position="123"/>
    </location>
</feature>
<dbReference type="PROSITE" id="PS50110">
    <property type="entry name" value="RESPONSE_REGULATORY"/>
    <property type="match status" value="1"/>
</dbReference>
<evidence type="ECO:0000256" key="4">
    <source>
        <dbReference type="ARBA" id="ARBA00023163"/>
    </source>
</evidence>
<dbReference type="EMBL" id="JAJEPV010000026">
    <property type="protein sequence ID" value="MCC2120122.1"/>
    <property type="molecule type" value="Genomic_DNA"/>
</dbReference>
<organism evidence="9 10">
    <name type="scientific">Waltera acetigignens</name>
    <dbReference type="NCBI Taxonomy" id="2981769"/>
    <lineage>
        <taxon>Bacteria</taxon>
        <taxon>Bacillati</taxon>
        <taxon>Bacillota</taxon>
        <taxon>Clostridia</taxon>
        <taxon>Lachnospirales</taxon>
        <taxon>Lachnospiraceae</taxon>
        <taxon>Waltera</taxon>
    </lineage>
</organism>
<dbReference type="PROSITE" id="PS00041">
    <property type="entry name" value="HTH_ARAC_FAMILY_1"/>
    <property type="match status" value="1"/>
</dbReference>
<dbReference type="GO" id="GO:0003700">
    <property type="term" value="F:DNA-binding transcription factor activity"/>
    <property type="evidence" value="ECO:0007669"/>
    <property type="project" value="InterPro"/>
</dbReference>
<keyword evidence="10" id="KW-1185">Reference proteome</keyword>
<evidence type="ECO:0000256" key="6">
    <source>
        <dbReference type="PROSITE-ProRule" id="PRU00169"/>
    </source>
</evidence>
<keyword evidence="6" id="KW-0597">Phosphoprotein</keyword>
<keyword evidence="4" id="KW-0804">Transcription</keyword>
<dbReference type="InterPro" id="IPR018062">
    <property type="entry name" value="HTH_AraC-typ_CS"/>
</dbReference>
<dbReference type="Gene3D" id="1.10.10.60">
    <property type="entry name" value="Homeodomain-like"/>
    <property type="match status" value="2"/>
</dbReference>
<dbReference type="SUPFAM" id="SSF46689">
    <property type="entry name" value="Homeodomain-like"/>
    <property type="match status" value="2"/>
</dbReference>
<dbReference type="InterPro" id="IPR011006">
    <property type="entry name" value="CheY-like_superfamily"/>
</dbReference>
<reference evidence="9 10" key="1">
    <citation type="submission" date="2021-10" db="EMBL/GenBank/DDBJ databases">
        <title>Anaerobic single-cell dispensing facilitates the cultivation of human gut bacteria.</title>
        <authorList>
            <person name="Afrizal A."/>
        </authorList>
    </citation>
    <scope>NUCLEOTIDE SEQUENCE [LARGE SCALE GENOMIC DNA]</scope>
    <source>
        <strain evidence="9 10">CLA-AA-H273</strain>
    </source>
</reference>
<keyword evidence="2" id="KW-0805">Transcription regulation</keyword>
<accession>A0AAE3D817</accession>
<evidence type="ECO:0000259" key="8">
    <source>
        <dbReference type="PROSITE" id="PS50110"/>
    </source>
</evidence>
<dbReference type="SMART" id="SM00342">
    <property type="entry name" value="HTH_ARAC"/>
    <property type="match status" value="1"/>
</dbReference>
<dbReference type="InterPro" id="IPR001789">
    <property type="entry name" value="Sig_transdc_resp-reg_receiver"/>
</dbReference>
<evidence type="ECO:0000259" key="7">
    <source>
        <dbReference type="PROSITE" id="PS01124"/>
    </source>
</evidence>
<dbReference type="PANTHER" id="PTHR43280">
    <property type="entry name" value="ARAC-FAMILY TRANSCRIPTIONAL REGULATOR"/>
    <property type="match status" value="1"/>
</dbReference>
<dbReference type="GO" id="GO:0043565">
    <property type="term" value="F:sequence-specific DNA binding"/>
    <property type="evidence" value="ECO:0007669"/>
    <property type="project" value="InterPro"/>
</dbReference>
<dbReference type="GO" id="GO:0000160">
    <property type="term" value="P:phosphorelay signal transduction system"/>
    <property type="evidence" value="ECO:0007669"/>
    <property type="project" value="InterPro"/>
</dbReference>
<feature type="domain" description="HTH araC/xylS-type" evidence="7">
    <location>
        <begin position="431"/>
        <end position="529"/>
    </location>
</feature>
<evidence type="ECO:0000313" key="10">
    <source>
        <dbReference type="Proteomes" id="UP001197795"/>
    </source>
</evidence>
<dbReference type="PANTHER" id="PTHR43280:SF10">
    <property type="entry name" value="REGULATORY PROTEIN POCR"/>
    <property type="match status" value="1"/>
</dbReference>
<evidence type="ECO:0000256" key="1">
    <source>
        <dbReference type="ARBA" id="ARBA00018672"/>
    </source>
</evidence>
<name>A0AAE3D817_9FIRM</name>
<dbReference type="SUPFAM" id="SSF52172">
    <property type="entry name" value="CheY-like"/>
    <property type="match status" value="1"/>
</dbReference>
<sequence>MYQLLIVDDEPLVQAGIRSMLNWNEMNIEICGTAMNGQAALKIIEEKSTDIVITDIKMPVMNGLELAKACREQYGENCPYFIILTSYEDFQMARDALSYQVSDYLVKLELTPEVLKNAIGRVLTQISQSRKKQLSAVNIHPFYDKFLISLLHDLFESEEQFRLQSRDLNLNFDYGAYVCCYGEIISPQADQMSAEKQMPLFTSSLQMIRELGAKYLPLYALSLDLRHFALIFCFADAVGTDDYVENLTEILHNISGTLQNYYNVSLRCGIGIPVQTPGTICDSYQYARQIFQNTESHDAIVAFDTGHSQEKAKNSFNISLFKNDLTRAFEEYDPDILHNTIQSICDLFRDHPGHYVQALDAASNILYLSISLLQDGESIVSGFFAGDPDGYRSLYKQSNVDHVIQWLQFFCGQLCELFQSRRKDYKNHIVTNVRKYINEHVSERLSLNEVAAVFGISPNYLSQLFSKYNDTGFSEYINICKITEAKRLLEEENMKVYEAAEALGFESAFYFSKVFKRVEGVSPTEYVNNKFS</sequence>
<dbReference type="RefSeq" id="WP_227064408.1">
    <property type="nucleotide sequence ID" value="NZ_JAJEPV010000026.1"/>
</dbReference>
<proteinExistence type="predicted"/>
<evidence type="ECO:0000256" key="2">
    <source>
        <dbReference type="ARBA" id="ARBA00023015"/>
    </source>
</evidence>
<comment type="function">
    <text evidence="5">May play the central regulatory role in sporulation. It may be an element of the effector pathway responsible for the activation of sporulation genes in response to nutritional stress. Spo0A may act in concert with spo0H (a sigma factor) to control the expression of some genes that are critical to the sporulation process.</text>
</comment>
<dbReference type="CDD" id="cd17536">
    <property type="entry name" value="REC_YesN-like"/>
    <property type="match status" value="1"/>
</dbReference>
<dbReference type="PROSITE" id="PS01124">
    <property type="entry name" value="HTH_ARAC_FAMILY_2"/>
    <property type="match status" value="1"/>
</dbReference>
<dbReference type="Gene3D" id="3.40.50.2300">
    <property type="match status" value="1"/>
</dbReference>
<feature type="modified residue" description="4-aspartylphosphate" evidence="6">
    <location>
        <position position="55"/>
    </location>
</feature>
<dbReference type="AlphaFoldDB" id="A0AAE3D817"/>